<dbReference type="InterPro" id="IPR026960">
    <property type="entry name" value="RVT-Znf"/>
</dbReference>
<gene>
    <name evidence="2" type="ORF">LTRI10_LOCUS27597</name>
</gene>
<dbReference type="Proteomes" id="UP001497516">
    <property type="component" value="Chromosome 5"/>
</dbReference>
<dbReference type="Pfam" id="PF13966">
    <property type="entry name" value="zf-RVT"/>
    <property type="match status" value="1"/>
</dbReference>
<reference evidence="2 3" key="1">
    <citation type="submission" date="2024-04" db="EMBL/GenBank/DDBJ databases">
        <authorList>
            <person name="Fracassetti M."/>
        </authorList>
    </citation>
    <scope>NUCLEOTIDE SEQUENCE [LARGE SCALE GENOMIC DNA]</scope>
</reference>
<dbReference type="AlphaFoldDB" id="A0AAV2ELV4"/>
<dbReference type="EMBL" id="OZ034818">
    <property type="protein sequence ID" value="CAL1386558.1"/>
    <property type="molecule type" value="Genomic_DNA"/>
</dbReference>
<protein>
    <recommendedName>
        <fullName evidence="1">Reverse transcriptase zinc-binding domain-containing protein</fullName>
    </recommendedName>
</protein>
<dbReference type="PANTHER" id="PTHR36617:SF5">
    <property type="entry name" value="OS05G0421675 PROTEIN"/>
    <property type="match status" value="1"/>
</dbReference>
<proteinExistence type="predicted"/>
<evidence type="ECO:0000313" key="3">
    <source>
        <dbReference type="Proteomes" id="UP001497516"/>
    </source>
</evidence>
<name>A0AAV2ELV4_9ROSI</name>
<organism evidence="2 3">
    <name type="scientific">Linum trigynum</name>
    <dbReference type="NCBI Taxonomy" id="586398"/>
    <lineage>
        <taxon>Eukaryota</taxon>
        <taxon>Viridiplantae</taxon>
        <taxon>Streptophyta</taxon>
        <taxon>Embryophyta</taxon>
        <taxon>Tracheophyta</taxon>
        <taxon>Spermatophyta</taxon>
        <taxon>Magnoliopsida</taxon>
        <taxon>eudicotyledons</taxon>
        <taxon>Gunneridae</taxon>
        <taxon>Pentapetalae</taxon>
        <taxon>rosids</taxon>
        <taxon>fabids</taxon>
        <taxon>Malpighiales</taxon>
        <taxon>Linaceae</taxon>
        <taxon>Linum</taxon>
    </lineage>
</organism>
<accession>A0AAV2ELV4</accession>
<feature type="domain" description="Reverse transcriptase zinc-binding" evidence="1">
    <location>
        <begin position="113"/>
        <end position="200"/>
    </location>
</feature>
<evidence type="ECO:0000313" key="2">
    <source>
        <dbReference type="EMBL" id="CAL1386558.1"/>
    </source>
</evidence>
<sequence>MKEEDSFWKSAHISPGGGAWVSFWNDCWWPGMILKDAYPRVAAASMFQEAWVSNIVSFESEGVGWDLQLSISLRGGAERERLSLLHYLSLLPLDLITTGPAKLIWNSCSNGGFSVKSMYDTLNNARFHGIIDFPCKVIWQPFVPMKVNAFLWLLRHGRVLTHENLKRRGWSLASMCLLCKAAEENINHLFWSCPFSCSIWNVLQQMVEITGPLHADVAAIIDGWNIHTQVDWKRRFVRGIFHAFTWEIWRERNSRTFHDKSRHWRVIFHKICRTILTWVLASGVLNDDQQVEWLSQMNHLCPLVALRDARSSGFPGFQEEG</sequence>
<keyword evidence="3" id="KW-1185">Reference proteome</keyword>
<dbReference type="PANTHER" id="PTHR36617">
    <property type="entry name" value="PROTEIN, PUTATIVE-RELATED"/>
    <property type="match status" value="1"/>
</dbReference>
<evidence type="ECO:0000259" key="1">
    <source>
        <dbReference type="Pfam" id="PF13966"/>
    </source>
</evidence>